<sequence>MTKLKTVTESASNSSISSNQTDAIIAAILTSGPHLFTFPTFLIVAFTVTFLTIILPVIAGNLFRFLFRLINRYLVLWRVMLLGLCFVFNVVICVYPSSNIVQYIAVAGFGLPQVMFVVLLLYRTDFNRKRWIAYAGTLFIALAFDLSTFLLVGKFFFYSGPFLNLSATLAVICLAMFMFTEQIWTMSGTPARISRRKALLKPIVTEAFVSHRKQLTWTFVAVWVGLNVGLYFAPDTLLLSVAGHSVILGLYGIGKILMARQTHEKWKKWLSYLVVIIGSAFLDVKATGGLCLSTVPLLYLIGLRFRQDGQTFIRKYFPDWMNRWKSRSQSTPRIDNAEV</sequence>
<organism evidence="2 3">
    <name type="scientific">Coleophoma crateriformis</name>
    <dbReference type="NCBI Taxonomy" id="565419"/>
    <lineage>
        <taxon>Eukaryota</taxon>
        <taxon>Fungi</taxon>
        <taxon>Dikarya</taxon>
        <taxon>Ascomycota</taxon>
        <taxon>Pezizomycotina</taxon>
        <taxon>Leotiomycetes</taxon>
        <taxon>Helotiales</taxon>
        <taxon>Dermateaceae</taxon>
        <taxon>Coleophoma</taxon>
    </lineage>
</organism>
<feature type="transmembrane region" description="Helical" evidence="1">
    <location>
        <begin position="41"/>
        <end position="63"/>
    </location>
</feature>
<keyword evidence="3" id="KW-1185">Reference proteome</keyword>
<protein>
    <submittedName>
        <fullName evidence="2">Uncharacterized protein</fullName>
    </submittedName>
</protein>
<dbReference type="OrthoDB" id="3231000at2759"/>
<feature type="transmembrane region" description="Helical" evidence="1">
    <location>
        <begin position="103"/>
        <end position="122"/>
    </location>
</feature>
<keyword evidence="1" id="KW-1133">Transmembrane helix</keyword>
<keyword evidence="1" id="KW-0812">Transmembrane</keyword>
<dbReference type="Proteomes" id="UP000256328">
    <property type="component" value="Unassembled WGS sequence"/>
</dbReference>
<proteinExistence type="predicted"/>
<reference evidence="2 3" key="1">
    <citation type="journal article" date="2018" name="IMA Fungus">
        <title>IMA Genome-F 9: Draft genome sequence of Annulohypoxylon stygium, Aspergillus mulundensis, Berkeleyomyces basicola (syn. Thielaviopsis basicola), Ceratocystis smalleyi, two Cercospora beticola strains, Coleophoma cylindrospora, Fusarium fracticaudum, Phialophora cf. hyalina, and Morchella septimelata.</title>
        <authorList>
            <person name="Wingfield B.D."/>
            <person name="Bills G.F."/>
            <person name="Dong Y."/>
            <person name="Huang W."/>
            <person name="Nel W.J."/>
            <person name="Swalarsk-Parry B.S."/>
            <person name="Vaghefi N."/>
            <person name="Wilken P.M."/>
            <person name="An Z."/>
            <person name="de Beer Z.W."/>
            <person name="De Vos L."/>
            <person name="Chen L."/>
            <person name="Duong T.A."/>
            <person name="Gao Y."/>
            <person name="Hammerbacher A."/>
            <person name="Kikkert J.R."/>
            <person name="Li Y."/>
            <person name="Li H."/>
            <person name="Li K."/>
            <person name="Li Q."/>
            <person name="Liu X."/>
            <person name="Ma X."/>
            <person name="Naidoo K."/>
            <person name="Pethybridge S.J."/>
            <person name="Sun J."/>
            <person name="Steenkamp E.T."/>
            <person name="van der Nest M.A."/>
            <person name="van Wyk S."/>
            <person name="Wingfield M.J."/>
            <person name="Xiong C."/>
            <person name="Yue Q."/>
            <person name="Zhang X."/>
        </authorList>
    </citation>
    <scope>NUCLEOTIDE SEQUENCE [LARGE SCALE GENOMIC DNA]</scope>
    <source>
        <strain evidence="2 3">BP5796</strain>
    </source>
</reference>
<feature type="transmembrane region" description="Helical" evidence="1">
    <location>
        <begin position="158"/>
        <end position="179"/>
    </location>
</feature>
<comment type="caution">
    <text evidence="2">The sequence shown here is derived from an EMBL/GenBank/DDBJ whole genome shotgun (WGS) entry which is preliminary data.</text>
</comment>
<evidence type="ECO:0000313" key="2">
    <source>
        <dbReference type="EMBL" id="RDW58313.1"/>
    </source>
</evidence>
<feature type="transmembrane region" description="Helical" evidence="1">
    <location>
        <begin position="270"/>
        <end position="301"/>
    </location>
</feature>
<keyword evidence="1" id="KW-0472">Membrane</keyword>
<feature type="transmembrane region" description="Helical" evidence="1">
    <location>
        <begin position="131"/>
        <end position="152"/>
    </location>
</feature>
<dbReference type="AlphaFoldDB" id="A0A3D8Q8Z8"/>
<feature type="transmembrane region" description="Helical" evidence="1">
    <location>
        <begin position="239"/>
        <end position="258"/>
    </location>
</feature>
<feature type="transmembrane region" description="Helical" evidence="1">
    <location>
        <begin position="75"/>
        <end position="97"/>
    </location>
</feature>
<evidence type="ECO:0000313" key="3">
    <source>
        <dbReference type="Proteomes" id="UP000256328"/>
    </source>
</evidence>
<name>A0A3D8Q8Z8_9HELO</name>
<gene>
    <name evidence="2" type="ORF">BP5796_12243</name>
</gene>
<accession>A0A3D8Q8Z8</accession>
<evidence type="ECO:0000256" key="1">
    <source>
        <dbReference type="SAM" id="Phobius"/>
    </source>
</evidence>
<dbReference type="EMBL" id="PDLN01000021">
    <property type="protein sequence ID" value="RDW58313.1"/>
    <property type="molecule type" value="Genomic_DNA"/>
</dbReference>
<feature type="transmembrane region" description="Helical" evidence="1">
    <location>
        <begin position="215"/>
        <end position="233"/>
    </location>
</feature>